<gene>
    <name evidence="4" type="ORF">SAMN05660859_1912</name>
</gene>
<dbReference type="PROSITE" id="PS50937">
    <property type="entry name" value="HTH_MERR_2"/>
    <property type="match status" value="1"/>
</dbReference>
<evidence type="ECO:0000313" key="4">
    <source>
        <dbReference type="EMBL" id="SCW59972.1"/>
    </source>
</evidence>
<dbReference type="GO" id="GO:0003677">
    <property type="term" value="F:DNA binding"/>
    <property type="evidence" value="ECO:0007669"/>
    <property type="project" value="UniProtKB-KW"/>
</dbReference>
<dbReference type="STRING" id="177413.SAMN05660859_1912"/>
<dbReference type="Gene3D" id="1.10.1660.10">
    <property type="match status" value="1"/>
</dbReference>
<evidence type="ECO:0000313" key="5">
    <source>
        <dbReference type="Proteomes" id="UP000198889"/>
    </source>
</evidence>
<protein>
    <submittedName>
        <fullName evidence="4">DNA-binding transcriptional regulator, MerR family</fullName>
    </submittedName>
</protein>
<dbReference type="InterPro" id="IPR009061">
    <property type="entry name" value="DNA-bd_dom_put_sf"/>
</dbReference>
<keyword evidence="1 4" id="KW-0238">DNA-binding</keyword>
<proteinExistence type="predicted"/>
<dbReference type="CDD" id="cd04776">
    <property type="entry name" value="HTH_GnyR"/>
    <property type="match status" value="1"/>
</dbReference>
<feature type="coiled-coil region" evidence="2">
    <location>
        <begin position="106"/>
        <end position="136"/>
    </location>
</feature>
<dbReference type="AlphaFoldDB" id="A0A1G4RSJ6"/>
<dbReference type="InterPro" id="IPR047057">
    <property type="entry name" value="MerR_fam"/>
</dbReference>
<dbReference type="Proteomes" id="UP000198889">
    <property type="component" value="Unassembled WGS sequence"/>
</dbReference>
<dbReference type="InterPro" id="IPR000551">
    <property type="entry name" value="MerR-type_HTH_dom"/>
</dbReference>
<dbReference type="PANTHER" id="PTHR30204">
    <property type="entry name" value="REDOX-CYCLING DRUG-SENSING TRANSCRIPTIONAL ACTIVATOR SOXR"/>
    <property type="match status" value="1"/>
</dbReference>
<dbReference type="SMART" id="SM00422">
    <property type="entry name" value="HTH_MERR"/>
    <property type="match status" value="1"/>
</dbReference>
<keyword evidence="2" id="KW-0175">Coiled coil</keyword>
<dbReference type="EMBL" id="FMTP01000002">
    <property type="protein sequence ID" value="SCW59972.1"/>
    <property type="molecule type" value="Genomic_DNA"/>
</dbReference>
<name>A0A1G4RSJ6_9HYPH</name>
<evidence type="ECO:0000256" key="1">
    <source>
        <dbReference type="ARBA" id="ARBA00023125"/>
    </source>
</evidence>
<dbReference type="Pfam" id="PF13411">
    <property type="entry name" value="MerR_1"/>
    <property type="match status" value="1"/>
</dbReference>
<accession>A0A1G4RSJ6</accession>
<keyword evidence="5" id="KW-1185">Reference proteome</keyword>
<dbReference type="PANTHER" id="PTHR30204:SF58">
    <property type="entry name" value="HTH-TYPE TRANSCRIPTIONAL REGULATOR YFMP"/>
    <property type="match status" value="1"/>
</dbReference>
<reference evidence="5" key="1">
    <citation type="submission" date="2016-10" db="EMBL/GenBank/DDBJ databases">
        <authorList>
            <person name="Varghese N."/>
            <person name="Submissions S."/>
        </authorList>
    </citation>
    <scope>NUCLEOTIDE SEQUENCE [LARGE SCALE GENOMIC DNA]</scope>
    <source>
        <strain evidence="5">CGMCC 1.1761</strain>
    </source>
</reference>
<dbReference type="PRINTS" id="PR00040">
    <property type="entry name" value="HTHMERR"/>
</dbReference>
<dbReference type="GO" id="GO:0003700">
    <property type="term" value="F:DNA-binding transcription factor activity"/>
    <property type="evidence" value="ECO:0007669"/>
    <property type="project" value="InterPro"/>
</dbReference>
<feature type="domain" description="HTH merR-type" evidence="3">
    <location>
        <begin position="24"/>
        <end position="91"/>
    </location>
</feature>
<sequence length="143" mass="15486">MDFTSYEAERTPDVALATSGESGFFTIGDLAREFGVTLRALRFYEDKGLLAPRREGLTRLYSAAERTRLAIILKGKKLGFTLAEIKAMVALREGSAVPAGGLALTAEKCTEQLALLEQQKVEIEDAIGELRQMVAAFSARSAA</sequence>
<evidence type="ECO:0000259" key="3">
    <source>
        <dbReference type="PROSITE" id="PS50937"/>
    </source>
</evidence>
<dbReference type="SUPFAM" id="SSF46955">
    <property type="entry name" value="Putative DNA-binding domain"/>
    <property type="match status" value="1"/>
</dbReference>
<organism evidence="4 5">
    <name type="scientific">Ancylobacter rudongensis</name>
    <dbReference type="NCBI Taxonomy" id="177413"/>
    <lineage>
        <taxon>Bacteria</taxon>
        <taxon>Pseudomonadati</taxon>
        <taxon>Pseudomonadota</taxon>
        <taxon>Alphaproteobacteria</taxon>
        <taxon>Hyphomicrobiales</taxon>
        <taxon>Xanthobacteraceae</taxon>
        <taxon>Ancylobacter</taxon>
    </lineage>
</organism>
<evidence type="ECO:0000256" key="2">
    <source>
        <dbReference type="SAM" id="Coils"/>
    </source>
</evidence>
<dbReference type="RefSeq" id="WP_091438356.1">
    <property type="nucleotide sequence ID" value="NZ_FMTP01000002.1"/>
</dbReference>